<evidence type="ECO:0000313" key="3">
    <source>
        <dbReference type="EMBL" id="QEV50349.1"/>
    </source>
</evidence>
<dbReference type="AlphaFoldDB" id="A0AAE6NCK1"/>
<dbReference type="Pfam" id="PF05787">
    <property type="entry name" value="PhoX"/>
    <property type="match status" value="1"/>
</dbReference>
<dbReference type="Proteomes" id="UP000325458">
    <property type="component" value="Chromosome"/>
</dbReference>
<evidence type="ECO:0000313" key="4">
    <source>
        <dbReference type="Proteomes" id="UP000194225"/>
    </source>
</evidence>
<reference evidence="3 5" key="2">
    <citation type="submission" date="2017-09" db="EMBL/GenBank/DDBJ databases">
        <authorList>
            <person name="Lee N."/>
            <person name="Cho B.-K."/>
        </authorList>
    </citation>
    <scope>NUCLEOTIDE SEQUENCE [LARGE SCALE GENOMIC DNA]</scope>
    <source>
        <strain evidence="3 5">ATCC 23948</strain>
    </source>
</reference>
<dbReference type="Proteomes" id="UP000194225">
    <property type="component" value="Unassembled WGS sequence"/>
</dbReference>
<evidence type="ECO:0000313" key="5">
    <source>
        <dbReference type="Proteomes" id="UP000325458"/>
    </source>
</evidence>
<proteinExistence type="predicted"/>
<dbReference type="PROSITE" id="PS51318">
    <property type="entry name" value="TAT"/>
    <property type="match status" value="1"/>
</dbReference>
<dbReference type="SUPFAM" id="SSF63829">
    <property type="entry name" value="Calcium-dependent phosphotriesterase"/>
    <property type="match status" value="1"/>
</dbReference>
<dbReference type="EMBL" id="CP023691">
    <property type="protein sequence ID" value="QEV50349.1"/>
    <property type="molecule type" value="Genomic_DNA"/>
</dbReference>
<evidence type="ECO:0000256" key="1">
    <source>
        <dbReference type="SAM" id="MobiDB-lite"/>
    </source>
</evidence>
<dbReference type="PANTHER" id="PTHR35399:SF2">
    <property type="entry name" value="DUF839 DOMAIN-CONTAINING PROTEIN"/>
    <property type="match status" value="1"/>
</dbReference>
<dbReference type="InterPro" id="IPR008557">
    <property type="entry name" value="PhoX"/>
</dbReference>
<dbReference type="InterPro" id="IPR006311">
    <property type="entry name" value="TAT_signal"/>
</dbReference>
<sequence>MDSRVGKSAATCRFKCGQACAGQAPNTSGNVYFGEVLRQVVSRRWSLKAGAVTAGALAAAPLTGSPRAAAAGPTAPGTAFTPVPTGTGDRVVVPEEYRHEVLIRWGDPVLPDAPPFDFDRQTAVAQARQFGVNNDYCALLPLRGRDRWLMVSNHEYATEPLMFGHWDPDRPTEEQVRTAWEAHGLSVVLLERAPGEGLPRVRTDARWNRRITLTTPCEVRGPAAGSRYLRTSADPGGVRVLGTMANCSGGKTPWGTVLSGEENVHVPFAHADAAPTAQQRAALRRYGFAPGPSLRKWERYDRRFDLGREPNEANRFGWIVEIDPYDPHSTPVKRTALGRFKHEAANVVVAPDGRVTAYMGDDERFEYLYKFVSDRRMRTGGSATDREYNQTLLDSGTLYAARFTGDGPAEEIDGSGRLPADGEFDGSGRWLPLAHNGHSFVDGMTAEEVYVFTRQAADRAGATAMDRPEDVEPHPYTGRVYAALTNNDYRGAAGAPAADEANPRAANRDGHVLELEEHGGDATAERFRWRLMLVCGDPAAPGTYYAGYDKSRVSALSCPDNIAFDRHGNLWLTTDNSGRLGNDGLYVVPTEGPERGRVKRFMTIPVGAEACGPVVEDDFVLLSVQHPGEVAGADAQHPASHWPDGGASRPRAAVVAVWRPDGGGIGMAGPSGA</sequence>
<evidence type="ECO:0000313" key="2">
    <source>
        <dbReference type="EMBL" id="OSY46293.1"/>
    </source>
</evidence>
<dbReference type="RefSeq" id="WP_085924141.1">
    <property type="nucleotide sequence ID" value="NZ_BAABSS010000004.1"/>
</dbReference>
<gene>
    <name evidence="2" type="ORF">BG653_02261</name>
    <name evidence="3" type="ORF">CP981_00385</name>
</gene>
<accession>A0AAE6NCK1</accession>
<feature type="region of interest" description="Disordered" evidence="1">
    <location>
        <begin position="65"/>
        <end position="87"/>
    </location>
</feature>
<dbReference type="GeneID" id="90921804"/>
<keyword evidence="4" id="KW-1185">Reference proteome</keyword>
<name>A0AAE6NCK1_STRPT</name>
<reference evidence="2 4" key="1">
    <citation type="submission" date="2016-09" db="EMBL/GenBank/DDBJ databases">
        <title>Streptomyces platensis DSM40041, a candidate organism with high potential of specific P450 cytochromes.</title>
        <authorList>
            <person name="Grumaz C."/>
            <person name="Vainshtein Y."/>
            <person name="Kirstahler P."/>
            <person name="Sohn K."/>
        </authorList>
    </citation>
    <scope>NUCLEOTIDE SEQUENCE [LARGE SCALE GENOMIC DNA]</scope>
    <source>
        <strain evidence="2 4">DSM 40041</strain>
    </source>
</reference>
<protein>
    <submittedName>
        <fullName evidence="3">PhoX family phosphatase</fullName>
    </submittedName>
</protein>
<dbReference type="EMBL" id="MIGA01000011">
    <property type="protein sequence ID" value="OSY46293.1"/>
    <property type="molecule type" value="Genomic_DNA"/>
</dbReference>
<dbReference type="PANTHER" id="PTHR35399">
    <property type="entry name" value="SLR8030 PROTEIN"/>
    <property type="match status" value="1"/>
</dbReference>
<organism evidence="3 5">
    <name type="scientific">Streptomyces platensis</name>
    <dbReference type="NCBI Taxonomy" id="58346"/>
    <lineage>
        <taxon>Bacteria</taxon>
        <taxon>Bacillati</taxon>
        <taxon>Actinomycetota</taxon>
        <taxon>Actinomycetes</taxon>
        <taxon>Kitasatosporales</taxon>
        <taxon>Streptomycetaceae</taxon>
        <taxon>Streptomyces</taxon>
    </lineage>
</organism>
<dbReference type="KEGG" id="spla:CP981_00385"/>